<dbReference type="EMBL" id="JOJR01000422">
    <property type="protein sequence ID" value="RCN38104.1"/>
    <property type="molecule type" value="Genomic_DNA"/>
</dbReference>
<proteinExistence type="predicted"/>
<keyword evidence="3" id="KW-1185">Reference proteome</keyword>
<dbReference type="STRING" id="29170.A0A368G104"/>
<evidence type="ECO:0000313" key="2">
    <source>
        <dbReference type="EMBL" id="RCN38104.1"/>
    </source>
</evidence>
<evidence type="ECO:0000313" key="3">
    <source>
        <dbReference type="Proteomes" id="UP000252519"/>
    </source>
</evidence>
<feature type="compositionally biased region" description="Basic and acidic residues" evidence="1">
    <location>
        <begin position="52"/>
        <end position="66"/>
    </location>
</feature>
<sequence>MLCRCQQSVTKGLLLFLGEGSMEERCKAKKSGPAESVSQNARVVNSTEDTDADNKRSEFSIDSEHNEEQDVTSFLLNKYIPSTTRTKEPSTSDLLRTETCTLCGVTGPAIDFQGASVEPQHNIVLLSFLLMQNLVDIGPAVAFYNNVNCTHAMVCKGHYIKAVSSTFLFFSILVFDLK</sequence>
<gene>
    <name evidence="2" type="ORF">ANCCAN_15987</name>
</gene>
<accession>A0A368G104</accession>
<dbReference type="AlphaFoldDB" id="A0A368G104"/>
<comment type="caution">
    <text evidence="2">The sequence shown here is derived from an EMBL/GenBank/DDBJ whole genome shotgun (WGS) entry which is preliminary data.</text>
</comment>
<feature type="region of interest" description="Disordered" evidence="1">
    <location>
        <begin position="29"/>
        <end position="66"/>
    </location>
</feature>
<organism evidence="2 3">
    <name type="scientific">Ancylostoma caninum</name>
    <name type="common">Dog hookworm</name>
    <dbReference type="NCBI Taxonomy" id="29170"/>
    <lineage>
        <taxon>Eukaryota</taxon>
        <taxon>Metazoa</taxon>
        <taxon>Ecdysozoa</taxon>
        <taxon>Nematoda</taxon>
        <taxon>Chromadorea</taxon>
        <taxon>Rhabditida</taxon>
        <taxon>Rhabditina</taxon>
        <taxon>Rhabditomorpha</taxon>
        <taxon>Strongyloidea</taxon>
        <taxon>Ancylostomatidae</taxon>
        <taxon>Ancylostomatinae</taxon>
        <taxon>Ancylostoma</taxon>
    </lineage>
</organism>
<protein>
    <submittedName>
        <fullName evidence="2">Uncharacterized protein</fullName>
    </submittedName>
</protein>
<feature type="compositionally biased region" description="Polar residues" evidence="1">
    <location>
        <begin position="36"/>
        <end position="47"/>
    </location>
</feature>
<dbReference type="Proteomes" id="UP000252519">
    <property type="component" value="Unassembled WGS sequence"/>
</dbReference>
<reference evidence="2 3" key="1">
    <citation type="submission" date="2014-10" db="EMBL/GenBank/DDBJ databases">
        <title>Draft genome of the hookworm Ancylostoma caninum.</title>
        <authorList>
            <person name="Mitreva M."/>
        </authorList>
    </citation>
    <scope>NUCLEOTIDE SEQUENCE [LARGE SCALE GENOMIC DNA]</scope>
    <source>
        <strain evidence="2 3">Baltimore</strain>
    </source>
</reference>
<evidence type="ECO:0000256" key="1">
    <source>
        <dbReference type="SAM" id="MobiDB-lite"/>
    </source>
</evidence>
<name>A0A368G104_ANCCA</name>